<dbReference type="GO" id="GO:0070967">
    <property type="term" value="F:coenzyme F420 binding"/>
    <property type="evidence" value="ECO:0007669"/>
    <property type="project" value="TreeGrafter"/>
</dbReference>
<proteinExistence type="inferred from homology"/>
<comment type="catalytic activity">
    <reaction evidence="2">
        <text>oxidized coenzyme F420-(gamma-L-Glu)(n) + a quinol + H(+) = reduced coenzyme F420-(gamma-L-Glu)(n) + a quinone</text>
        <dbReference type="Rhea" id="RHEA:39663"/>
        <dbReference type="Rhea" id="RHEA-COMP:12939"/>
        <dbReference type="Rhea" id="RHEA-COMP:14378"/>
        <dbReference type="ChEBI" id="CHEBI:15378"/>
        <dbReference type="ChEBI" id="CHEBI:24646"/>
        <dbReference type="ChEBI" id="CHEBI:132124"/>
        <dbReference type="ChEBI" id="CHEBI:133980"/>
        <dbReference type="ChEBI" id="CHEBI:139511"/>
    </reaction>
</comment>
<evidence type="ECO:0000313" key="3">
    <source>
        <dbReference type="EMBL" id="NGY04031.1"/>
    </source>
</evidence>
<accession>A0A6M2BP80</accession>
<dbReference type="PANTHER" id="PTHR39428">
    <property type="entry name" value="F420H(2)-DEPENDENT QUINONE REDUCTASE RV1261C"/>
    <property type="match status" value="1"/>
</dbReference>
<reference evidence="3 4" key="1">
    <citation type="journal article" date="2014" name="Int. J. Syst. Evol. Microbiol.">
        <title>Solimonas terrae sp. nov., isolated from soil.</title>
        <authorList>
            <person name="Kim S.J."/>
            <person name="Moon J.Y."/>
            <person name="Weon H.Y."/>
            <person name="Ahn J.H."/>
            <person name="Chen W.M."/>
            <person name="Kwon S.W."/>
        </authorList>
    </citation>
    <scope>NUCLEOTIDE SEQUENCE [LARGE SCALE GENOMIC DNA]</scope>
    <source>
        <strain evidence="3 4">KIS83-12</strain>
    </source>
</reference>
<dbReference type="RefSeq" id="WP_166252494.1">
    <property type="nucleotide sequence ID" value="NZ_JAAMOW010000002.1"/>
</dbReference>
<evidence type="ECO:0000256" key="1">
    <source>
        <dbReference type="ARBA" id="ARBA00008710"/>
    </source>
</evidence>
<dbReference type="EMBL" id="JAAMOW010000002">
    <property type="protein sequence ID" value="NGY04031.1"/>
    <property type="molecule type" value="Genomic_DNA"/>
</dbReference>
<dbReference type="Proteomes" id="UP000472676">
    <property type="component" value="Unassembled WGS sequence"/>
</dbReference>
<dbReference type="Pfam" id="PF04075">
    <property type="entry name" value="F420H2_quin_red"/>
    <property type="match status" value="1"/>
</dbReference>
<dbReference type="InterPro" id="IPR004378">
    <property type="entry name" value="F420H2_quin_Rdtase"/>
</dbReference>
<keyword evidence="4" id="KW-1185">Reference proteome</keyword>
<evidence type="ECO:0000256" key="2">
    <source>
        <dbReference type="ARBA" id="ARBA00049106"/>
    </source>
</evidence>
<dbReference type="GO" id="GO:0016491">
    <property type="term" value="F:oxidoreductase activity"/>
    <property type="evidence" value="ECO:0007669"/>
    <property type="project" value="InterPro"/>
</dbReference>
<dbReference type="PANTHER" id="PTHR39428:SF3">
    <property type="entry name" value="DEAZAFLAVIN-DEPENDENT NITROREDUCTASE"/>
    <property type="match status" value="1"/>
</dbReference>
<dbReference type="GO" id="GO:0005886">
    <property type="term" value="C:plasma membrane"/>
    <property type="evidence" value="ECO:0007669"/>
    <property type="project" value="TreeGrafter"/>
</dbReference>
<evidence type="ECO:0000313" key="4">
    <source>
        <dbReference type="Proteomes" id="UP000472676"/>
    </source>
</evidence>
<dbReference type="InterPro" id="IPR012349">
    <property type="entry name" value="Split_barrel_FMN-bd"/>
</dbReference>
<dbReference type="AlphaFoldDB" id="A0A6M2BP80"/>
<dbReference type="Gene3D" id="2.30.110.10">
    <property type="entry name" value="Electron Transport, Fmn-binding Protein, Chain A"/>
    <property type="match status" value="1"/>
</dbReference>
<sequence length="162" mass="17988">MSDESMAVIAAARRDWKTEHLESYLGSGGTQGHIVNVSDIGGHPFTTTLLLRYTGRKSGRTIITPLIYGDIGGEVVIVASKGGADHHPAWYLNVRESQELSFQIATQAFRASWREPEAVERARVWDFMTGVFPPYVSYQASTSREIPLVMMTALEPIERFTA</sequence>
<protein>
    <submittedName>
        <fullName evidence="3">Nitroreductase family deazaflavin-dependent oxidoreductase</fullName>
    </submittedName>
</protein>
<comment type="caution">
    <text evidence="3">The sequence shown here is derived from an EMBL/GenBank/DDBJ whole genome shotgun (WGS) entry which is preliminary data.</text>
</comment>
<name>A0A6M2BP80_9GAMM</name>
<organism evidence="3 4">
    <name type="scientific">Solimonas terrae</name>
    <dbReference type="NCBI Taxonomy" id="1396819"/>
    <lineage>
        <taxon>Bacteria</taxon>
        <taxon>Pseudomonadati</taxon>
        <taxon>Pseudomonadota</taxon>
        <taxon>Gammaproteobacteria</taxon>
        <taxon>Nevskiales</taxon>
        <taxon>Nevskiaceae</taxon>
        <taxon>Solimonas</taxon>
    </lineage>
</organism>
<dbReference type="NCBIfam" id="TIGR00026">
    <property type="entry name" value="hi_GC_TIGR00026"/>
    <property type="match status" value="1"/>
</dbReference>
<comment type="similarity">
    <text evidence="1">Belongs to the F420H(2)-dependent quinone reductase family.</text>
</comment>
<gene>
    <name evidence="3" type="ORF">G7Y85_04585</name>
</gene>